<feature type="non-terminal residue" evidence="1">
    <location>
        <position position="373"/>
    </location>
</feature>
<comment type="caution">
    <text evidence="1">The sequence shown here is derived from an EMBL/GenBank/DDBJ whole genome shotgun (WGS) entry which is preliminary data.</text>
</comment>
<dbReference type="EMBL" id="CAJVPY010033970">
    <property type="protein sequence ID" value="CAG8799516.1"/>
    <property type="molecule type" value="Genomic_DNA"/>
</dbReference>
<accession>A0A9N9JWQ4</accession>
<dbReference type="InterPro" id="IPR008266">
    <property type="entry name" value="Tyr_kinase_AS"/>
</dbReference>
<dbReference type="SUPFAM" id="SSF56112">
    <property type="entry name" value="Protein kinase-like (PK-like)"/>
    <property type="match status" value="1"/>
</dbReference>
<dbReference type="Proteomes" id="UP000789405">
    <property type="component" value="Unassembled WGS sequence"/>
</dbReference>
<proteinExistence type="predicted"/>
<dbReference type="AlphaFoldDB" id="A0A9N9JWQ4"/>
<dbReference type="Gene3D" id="1.10.510.10">
    <property type="entry name" value="Transferase(Phosphotransferase) domain 1"/>
    <property type="match status" value="1"/>
</dbReference>
<evidence type="ECO:0000313" key="1">
    <source>
        <dbReference type="EMBL" id="CAG8799516.1"/>
    </source>
</evidence>
<organism evidence="1 2">
    <name type="scientific">Dentiscutata erythropus</name>
    <dbReference type="NCBI Taxonomy" id="1348616"/>
    <lineage>
        <taxon>Eukaryota</taxon>
        <taxon>Fungi</taxon>
        <taxon>Fungi incertae sedis</taxon>
        <taxon>Mucoromycota</taxon>
        <taxon>Glomeromycotina</taxon>
        <taxon>Glomeromycetes</taxon>
        <taxon>Diversisporales</taxon>
        <taxon>Gigasporaceae</taxon>
        <taxon>Dentiscutata</taxon>
    </lineage>
</organism>
<feature type="non-terminal residue" evidence="1">
    <location>
        <position position="1"/>
    </location>
</feature>
<protein>
    <submittedName>
        <fullName evidence="1">10857_t:CDS:1</fullName>
    </submittedName>
</protein>
<sequence length="373" mass="43625">YTKKEDVEFNIIRSFCERLDLGFLPLVQDLRQDKENKTADGVSFKIEMNRNVIDFTDVTAKNKRLDFIVWIKNILVFKVEEKATSSNFEEAQQELLEKMDNWNNSFYGPIPYLLSYAAGETSLQFFAITNKKQLIPISSQYDLGSPLGRINVLISSFNIFRLLVTVHNFLPANGTPLYKQIKWNFDTYITILSEDTVLKEIKCFNKYINFDTLKEVYATISKSKYAVFAKEGPLLKQSKSGNFNETYFVQLTLVCHKRLPHNEKELRDAILAILNVLNLLHRKSLVHQDIRWDNILINSNNWLLSDYEHVGRNGQKSEFHLDHWLDNAYNGYDYKCDLFLVGKLFGRLLFSFSSDAQELSYYLQQQRFDNCNE</sequence>
<dbReference type="OrthoDB" id="2436484at2759"/>
<keyword evidence="2" id="KW-1185">Reference proteome</keyword>
<dbReference type="InterPro" id="IPR011009">
    <property type="entry name" value="Kinase-like_dom_sf"/>
</dbReference>
<gene>
    <name evidence="1" type="ORF">DERYTH_LOCUS23082</name>
</gene>
<dbReference type="GO" id="GO:0004672">
    <property type="term" value="F:protein kinase activity"/>
    <property type="evidence" value="ECO:0007669"/>
    <property type="project" value="InterPro"/>
</dbReference>
<reference evidence="1" key="1">
    <citation type="submission" date="2021-06" db="EMBL/GenBank/DDBJ databases">
        <authorList>
            <person name="Kallberg Y."/>
            <person name="Tangrot J."/>
            <person name="Rosling A."/>
        </authorList>
    </citation>
    <scope>NUCLEOTIDE SEQUENCE</scope>
    <source>
        <strain evidence="1">MA453B</strain>
    </source>
</reference>
<evidence type="ECO:0000313" key="2">
    <source>
        <dbReference type="Proteomes" id="UP000789405"/>
    </source>
</evidence>
<dbReference type="PROSITE" id="PS00109">
    <property type="entry name" value="PROTEIN_KINASE_TYR"/>
    <property type="match status" value="1"/>
</dbReference>
<name>A0A9N9JWQ4_9GLOM</name>